<feature type="compositionally biased region" description="Basic and acidic residues" evidence="1">
    <location>
        <begin position="1"/>
        <end position="17"/>
    </location>
</feature>
<dbReference type="AlphaFoldDB" id="A0A0E0BSP3"/>
<protein>
    <submittedName>
        <fullName evidence="2">Uncharacterized protein</fullName>
    </submittedName>
</protein>
<sequence length="82" mass="9384">MSGHLDHLTPPCRKDEEGTTSSDAVDLICDSEWQADEHHDDQDQPHRQSAPQIAKRQMAQSLGQIAKFKRRYKLEAEENNGR</sequence>
<dbReference type="EnsemblPlants" id="OGLUM12G13510.1">
    <property type="protein sequence ID" value="OGLUM12G13510.1"/>
    <property type="gene ID" value="OGLUM12G13510"/>
</dbReference>
<feature type="region of interest" description="Disordered" evidence="1">
    <location>
        <begin position="1"/>
        <end position="82"/>
    </location>
</feature>
<organism evidence="2">
    <name type="scientific">Oryza glumipatula</name>
    <dbReference type="NCBI Taxonomy" id="40148"/>
    <lineage>
        <taxon>Eukaryota</taxon>
        <taxon>Viridiplantae</taxon>
        <taxon>Streptophyta</taxon>
        <taxon>Embryophyta</taxon>
        <taxon>Tracheophyta</taxon>
        <taxon>Spermatophyta</taxon>
        <taxon>Magnoliopsida</taxon>
        <taxon>Liliopsida</taxon>
        <taxon>Poales</taxon>
        <taxon>Poaceae</taxon>
        <taxon>BOP clade</taxon>
        <taxon>Oryzoideae</taxon>
        <taxon>Oryzeae</taxon>
        <taxon>Oryzinae</taxon>
        <taxon>Oryza</taxon>
    </lineage>
</organism>
<feature type="compositionally biased region" description="Basic and acidic residues" evidence="1">
    <location>
        <begin position="35"/>
        <end position="46"/>
    </location>
</feature>
<dbReference type="Proteomes" id="UP000026961">
    <property type="component" value="Chromosome 12"/>
</dbReference>
<evidence type="ECO:0000313" key="3">
    <source>
        <dbReference type="Proteomes" id="UP000026961"/>
    </source>
</evidence>
<keyword evidence="3" id="KW-1185">Reference proteome</keyword>
<accession>A0A0E0BSP3</accession>
<dbReference type="HOGENOM" id="CLU_2562273_0_0_1"/>
<evidence type="ECO:0000256" key="1">
    <source>
        <dbReference type="SAM" id="MobiDB-lite"/>
    </source>
</evidence>
<proteinExistence type="predicted"/>
<name>A0A0E0BSP3_9ORYZ</name>
<feature type="compositionally biased region" description="Basic and acidic residues" evidence="1">
    <location>
        <begin position="73"/>
        <end position="82"/>
    </location>
</feature>
<dbReference type="Gramene" id="OGLUM12G13510.1">
    <property type="protein sequence ID" value="OGLUM12G13510.1"/>
    <property type="gene ID" value="OGLUM12G13510"/>
</dbReference>
<reference evidence="2" key="1">
    <citation type="submission" date="2015-04" db="UniProtKB">
        <authorList>
            <consortium name="EnsemblPlants"/>
        </authorList>
    </citation>
    <scope>IDENTIFICATION</scope>
</reference>
<reference evidence="2" key="2">
    <citation type="submission" date="2018-05" db="EMBL/GenBank/DDBJ databases">
        <title>OgluRS3 (Oryza glumaepatula Reference Sequence Version 3).</title>
        <authorList>
            <person name="Zhang J."/>
            <person name="Kudrna D."/>
            <person name="Lee S."/>
            <person name="Talag J."/>
            <person name="Welchert J."/>
            <person name="Wing R.A."/>
        </authorList>
    </citation>
    <scope>NUCLEOTIDE SEQUENCE [LARGE SCALE GENOMIC DNA]</scope>
</reference>
<evidence type="ECO:0000313" key="2">
    <source>
        <dbReference type="EnsemblPlants" id="OGLUM12G13510.1"/>
    </source>
</evidence>